<dbReference type="Proteomes" id="UP000053352">
    <property type="component" value="Unassembled WGS sequence"/>
</dbReference>
<dbReference type="AlphaFoldDB" id="A0A0V8RTQ4"/>
<gene>
    <name evidence="1" type="ORF">CF15_00955</name>
</gene>
<protein>
    <submittedName>
        <fullName evidence="1">Uncharacterized protein</fullName>
    </submittedName>
</protein>
<keyword evidence="2" id="KW-1185">Reference proteome</keyword>
<comment type="caution">
    <text evidence="1">The sequence shown here is derived from an EMBL/GenBank/DDBJ whole genome shotgun (WGS) entry which is preliminary data.</text>
</comment>
<sequence length="100" mass="10985">MVYDFVNMLRVSLAKRRRVPVVATLHTPTQLHADIAAVLEHMVDVFIVVGYHSEALKAGVAVGEILVEKAKGVPISQGWTYFVIADQGLLEARVRMEKGG</sequence>
<evidence type="ECO:0000313" key="1">
    <source>
        <dbReference type="EMBL" id="KSW11455.1"/>
    </source>
</evidence>
<accession>A0A0V8RTQ4</accession>
<dbReference type="OrthoDB" id="27015at2157"/>
<proteinExistence type="predicted"/>
<dbReference type="EMBL" id="LNTB01000001">
    <property type="protein sequence ID" value="KSW11455.1"/>
    <property type="molecule type" value="Genomic_DNA"/>
</dbReference>
<organism evidence="1 2">
    <name type="scientific">Pyrodictium occultum</name>
    <dbReference type="NCBI Taxonomy" id="2309"/>
    <lineage>
        <taxon>Archaea</taxon>
        <taxon>Thermoproteota</taxon>
        <taxon>Thermoprotei</taxon>
        <taxon>Desulfurococcales</taxon>
        <taxon>Pyrodictiaceae</taxon>
        <taxon>Pyrodictium</taxon>
    </lineage>
</organism>
<dbReference type="InterPro" id="IPR027417">
    <property type="entry name" value="P-loop_NTPase"/>
</dbReference>
<evidence type="ECO:0000313" key="2">
    <source>
        <dbReference type="Proteomes" id="UP000053352"/>
    </source>
</evidence>
<name>A0A0V8RTQ4_PYROC</name>
<dbReference type="RefSeq" id="WP_058370127.1">
    <property type="nucleotide sequence ID" value="NZ_LNTB01000001.1"/>
</dbReference>
<reference evidence="1 2" key="1">
    <citation type="submission" date="2015-11" db="EMBL/GenBank/DDBJ databases">
        <title>Genome sequence of Pyrodictium occultum PL-19, a marine hyperthermophilic archaeon isolated from Volcano, Italy.</title>
        <authorList>
            <person name="Utturkar S."/>
            <person name="Huber H."/>
            <person name="Leptihn S."/>
            <person name="Brown S."/>
            <person name="Stetter K.O."/>
            <person name="Podar M."/>
        </authorList>
    </citation>
    <scope>NUCLEOTIDE SEQUENCE [LARGE SCALE GENOMIC DNA]</scope>
    <source>
        <strain evidence="1 2">PL-19</strain>
    </source>
</reference>
<dbReference type="Gene3D" id="3.40.50.300">
    <property type="entry name" value="P-loop containing nucleotide triphosphate hydrolases"/>
    <property type="match status" value="1"/>
</dbReference>